<proteinExistence type="predicted"/>
<sequence length="339" mass="37569">MSVTRKFTIWSPAAKLAGTPDLVITQSSGEFLTYEDLGQLRYEELTETGVLTLQDNAAEARLYTFQMGDSIEKTALLNYLRILQKRGDGAIPIQKGELRFRDEYYRFDTAEITGVNFRTAYGTPITVSTRSLSYYEAPCYLLIDGPWRSRLGMSTEGTEETSGETADFAILERINPIASDGITEQRLGTIRVSYGGFRVDFDQLDDPYIREPNKSIQINYSLSENPGISGIRLGTYKQQWPIQGAELTKEAALNLDSLLASWRQSGGNIILSDLTRKLAEPSPRTRAISTGSEDVSNGISRYYASFNVGQDGALAIREKAGDSTKRLISIIFKELGASA</sequence>
<dbReference type="Proteomes" id="UP000473574">
    <property type="component" value="Unassembled WGS sequence"/>
</dbReference>
<dbReference type="AlphaFoldDB" id="A0A6M0SAQ1"/>
<dbReference type="RefSeq" id="WP_163666709.1">
    <property type="nucleotide sequence ID" value="NZ_QZCE01000002.1"/>
</dbReference>
<gene>
    <name evidence="1" type="ORF">D0962_22760</name>
</gene>
<protein>
    <submittedName>
        <fullName evidence="1">Uncharacterized protein</fullName>
    </submittedName>
</protein>
<name>A0A6M0SAQ1_9CYAN</name>
<accession>A0A6M0SAQ1</accession>
<reference evidence="1 2" key="1">
    <citation type="journal article" date="2020" name="Microb. Ecol.">
        <title>Ecogenomics of the Marine Benthic Filamentous Cyanobacterium Adonisia.</title>
        <authorList>
            <person name="Walter J.M."/>
            <person name="Coutinho F.H."/>
            <person name="Leomil L."/>
            <person name="Hargreaves P.I."/>
            <person name="Campeao M.E."/>
            <person name="Vieira V.V."/>
            <person name="Silva B.S."/>
            <person name="Fistarol G.O."/>
            <person name="Salomon P.S."/>
            <person name="Sawabe T."/>
            <person name="Mino S."/>
            <person name="Hosokawa M."/>
            <person name="Miyashita H."/>
            <person name="Maruyama F."/>
            <person name="van Verk M.C."/>
            <person name="Dutilh B.E."/>
            <person name="Thompson C.C."/>
            <person name="Thompson F.L."/>
        </authorList>
    </citation>
    <scope>NUCLEOTIDE SEQUENCE [LARGE SCALE GENOMIC DNA]</scope>
    <source>
        <strain evidence="1 2">CCMR0082</strain>
    </source>
</reference>
<evidence type="ECO:0000313" key="1">
    <source>
        <dbReference type="EMBL" id="NEZ65544.1"/>
    </source>
</evidence>
<evidence type="ECO:0000313" key="2">
    <source>
        <dbReference type="Proteomes" id="UP000473574"/>
    </source>
</evidence>
<organism evidence="1 2">
    <name type="scientific">Adonisia turfae CCMR0082</name>
    <dbReference type="NCBI Taxonomy" id="2304604"/>
    <lineage>
        <taxon>Bacteria</taxon>
        <taxon>Bacillati</taxon>
        <taxon>Cyanobacteriota</taxon>
        <taxon>Adonisia</taxon>
        <taxon>Adonisia turfae</taxon>
    </lineage>
</organism>
<dbReference type="EMBL" id="QZCE01000002">
    <property type="protein sequence ID" value="NEZ65544.1"/>
    <property type="molecule type" value="Genomic_DNA"/>
</dbReference>
<comment type="caution">
    <text evidence="1">The sequence shown here is derived from an EMBL/GenBank/DDBJ whole genome shotgun (WGS) entry which is preliminary data.</text>
</comment>